<feature type="transmembrane region" description="Helical" evidence="5">
    <location>
        <begin position="259"/>
        <end position="279"/>
    </location>
</feature>
<comment type="subcellular location">
    <subcellularLocation>
        <location evidence="1">Membrane</location>
        <topology evidence="1">Multi-pass membrane protein</topology>
    </subcellularLocation>
</comment>
<keyword evidence="4 5" id="KW-0472">Membrane</keyword>
<dbReference type="Pfam" id="PF07690">
    <property type="entry name" value="MFS_1"/>
    <property type="match status" value="2"/>
</dbReference>
<comment type="caution">
    <text evidence="6">The sequence shown here is derived from an EMBL/GenBank/DDBJ whole genome shotgun (WGS) entry which is preliminary data.</text>
</comment>
<dbReference type="GO" id="GO:0022857">
    <property type="term" value="F:transmembrane transporter activity"/>
    <property type="evidence" value="ECO:0007669"/>
    <property type="project" value="InterPro"/>
</dbReference>
<protein>
    <recommendedName>
        <fullName evidence="8">Major facilitator superfamily (MFS) profile domain-containing protein</fullName>
    </recommendedName>
</protein>
<dbReference type="PANTHER" id="PTHR23502">
    <property type="entry name" value="MAJOR FACILITATOR SUPERFAMILY"/>
    <property type="match status" value="1"/>
</dbReference>
<dbReference type="InterPro" id="IPR011701">
    <property type="entry name" value="MFS"/>
</dbReference>
<evidence type="ECO:0008006" key="8">
    <source>
        <dbReference type="Google" id="ProtNLM"/>
    </source>
</evidence>
<feature type="transmembrane region" description="Helical" evidence="5">
    <location>
        <begin position="50"/>
        <end position="69"/>
    </location>
</feature>
<dbReference type="AlphaFoldDB" id="A0A4Z1FHW0"/>
<dbReference type="Proteomes" id="UP000297910">
    <property type="component" value="Unassembled WGS sequence"/>
</dbReference>
<keyword evidence="3 5" id="KW-1133">Transmembrane helix</keyword>
<keyword evidence="7" id="KW-1185">Reference proteome</keyword>
<evidence type="ECO:0000256" key="4">
    <source>
        <dbReference type="ARBA" id="ARBA00023136"/>
    </source>
</evidence>
<name>A0A4Z1FHW0_9HELO</name>
<evidence type="ECO:0000256" key="2">
    <source>
        <dbReference type="ARBA" id="ARBA00022692"/>
    </source>
</evidence>
<evidence type="ECO:0000313" key="6">
    <source>
        <dbReference type="EMBL" id="TGO21131.1"/>
    </source>
</evidence>
<dbReference type="GO" id="GO:0016020">
    <property type="term" value="C:membrane"/>
    <property type="evidence" value="ECO:0007669"/>
    <property type="project" value="UniProtKB-SubCell"/>
</dbReference>
<reference evidence="6 7" key="1">
    <citation type="submission" date="2017-12" db="EMBL/GenBank/DDBJ databases">
        <title>Comparative genomics of Botrytis spp.</title>
        <authorList>
            <person name="Valero-Jimenez C.A."/>
            <person name="Tapia P."/>
            <person name="Veloso J."/>
            <person name="Silva-Moreno E."/>
            <person name="Staats M."/>
            <person name="Valdes J.H."/>
            <person name="Van Kan J.A.L."/>
        </authorList>
    </citation>
    <scope>NUCLEOTIDE SEQUENCE [LARGE SCALE GENOMIC DNA]</scope>
    <source>
        <strain evidence="6 7">Bp0003</strain>
    </source>
</reference>
<evidence type="ECO:0000313" key="7">
    <source>
        <dbReference type="Proteomes" id="UP000297910"/>
    </source>
</evidence>
<feature type="transmembrane region" description="Helical" evidence="5">
    <location>
        <begin position="179"/>
        <end position="206"/>
    </location>
</feature>
<organism evidence="6 7">
    <name type="scientific">Botrytis paeoniae</name>
    <dbReference type="NCBI Taxonomy" id="278948"/>
    <lineage>
        <taxon>Eukaryota</taxon>
        <taxon>Fungi</taxon>
        <taxon>Dikarya</taxon>
        <taxon>Ascomycota</taxon>
        <taxon>Pezizomycotina</taxon>
        <taxon>Leotiomycetes</taxon>
        <taxon>Helotiales</taxon>
        <taxon>Sclerotiniaceae</taxon>
        <taxon>Botrytis</taxon>
    </lineage>
</organism>
<dbReference type="EMBL" id="PQXI01000237">
    <property type="protein sequence ID" value="TGO21131.1"/>
    <property type="molecule type" value="Genomic_DNA"/>
</dbReference>
<dbReference type="Gene3D" id="1.20.1250.20">
    <property type="entry name" value="MFS general substrate transporter like domains"/>
    <property type="match status" value="1"/>
</dbReference>
<feature type="transmembrane region" description="Helical" evidence="5">
    <location>
        <begin position="18"/>
        <end position="38"/>
    </location>
</feature>
<dbReference type="InterPro" id="IPR036259">
    <property type="entry name" value="MFS_trans_sf"/>
</dbReference>
<evidence type="ECO:0000256" key="3">
    <source>
        <dbReference type="ARBA" id="ARBA00022989"/>
    </source>
</evidence>
<keyword evidence="2 5" id="KW-0812">Transmembrane</keyword>
<feature type="transmembrane region" description="Helical" evidence="5">
    <location>
        <begin position="291"/>
        <end position="312"/>
    </location>
</feature>
<accession>A0A4Z1FHW0</accession>
<feature type="transmembrane region" description="Helical" evidence="5">
    <location>
        <begin position="218"/>
        <end position="238"/>
    </location>
</feature>
<dbReference type="SUPFAM" id="SSF103473">
    <property type="entry name" value="MFS general substrate transporter"/>
    <property type="match status" value="1"/>
</dbReference>
<dbReference type="PANTHER" id="PTHR23502:SF60">
    <property type="entry name" value="MAJOR FACILITATOR SUPERFAMILY (MFS) PROFILE DOMAIN-CONTAINING PROTEIN-RELATED"/>
    <property type="match status" value="1"/>
</dbReference>
<proteinExistence type="predicted"/>
<dbReference type="Gene3D" id="1.20.1720.10">
    <property type="entry name" value="Multidrug resistance protein D"/>
    <property type="match status" value="1"/>
</dbReference>
<feature type="transmembrane region" description="Helical" evidence="5">
    <location>
        <begin position="356"/>
        <end position="375"/>
    </location>
</feature>
<evidence type="ECO:0000256" key="1">
    <source>
        <dbReference type="ARBA" id="ARBA00004141"/>
    </source>
</evidence>
<sequence length="394" mass="43244">MIAAALGDISRDLKIDDYTAQIIFSTYFLGLAIGLFVAAASSEVTGRKGIWLFCNAWYILWNALCPLGNSKALMITGRLMTGSGASGGITLTGPVMADMYGKRERGKSLAIASFLPYLGPALWRHYRTIGVLLRRKAKSEAEFTSNAERTFVAKCWKELFPQLSIGLVRPFQILIRRPVIQLITFAFGAGFGIYTILISTFATLYIERHNQTVSISALHYIAIAIGAIAASQIGGRIMDWLYRNLSNKNKNHGRPEFRVPYSMGGAILMPIGLFWYGWVAEVTGPWAVVDIGASVFTLGNMVFSQGLLAYQLGEFGKYGASANAASRVGSNIMGFILPTFGPQLYDKLGFGWGNSLLGFIWIVSGGPICFVLYYWGKRIRAIGKETEDESSPRN</sequence>
<evidence type="ECO:0000256" key="5">
    <source>
        <dbReference type="SAM" id="Phobius"/>
    </source>
</evidence>
<gene>
    <name evidence="6" type="ORF">BPAE_0238g00020</name>
</gene>